<protein>
    <submittedName>
        <fullName evidence="2">Uncharacterized protein</fullName>
    </submittedName>
</protein>
<proteinExistence type="predicted"/>
<organism evidence="2 3">
    <name type="scientific">Candidatus Haliotispira prima</name>
    <dbReference type="NCBI Taxonomy" id="3034016"/>
    <lineage>
        <taxon>Bacteria</taxon>
        <taxon>Pseudomonadati</taxon>
        <taxon>Spirochaetota</taxon>
        <taxon>Spirochaetia</taxon>
        <taxon>Spirochaetales</taxon>
        <taxon>Spirochaetaceae</taxon>
        <taxon>Candidatus Haliotispira</taxon>
    </lineage>
</organism>
<feature type="compositionally biased region" description="Low complexity" evidence="1">
    <location>
        <begin position="192"/>
        <end position="214"/>
    </location>
</feature>
<feature type="region of interest" description="Disordered" evidence="1">
    <location>
        <begin position="77"/>
        <end position="226"/>
    </location>
</feature>
<dbReference type="EMBL" id="CP123443">
    <property type="protein sequence ID" value="WGK69591.1"/>
    <property type="molecule type" value="Genomic_DNA"/>
</dbReference>
<feature type="compositionally biased region" description="Basic and acidic residues" evidence="1">
    <location>
        <begin position="165"/>
        <end position="177"/>
    </location>
</feature>
<evidence type="ECO:0000313" key="2">
    <source>
        <dbReference type="EMBL" id="WGK69591.1"/>
    </source>
</evidence>
<accession>A0ABY8MHW0</accession>
<name>A0ABY8MHW0_9SPIO</name>
<feature type="compositionally biased region" description="Basic and acidic residues" evidence="1">
    <location>
        <begin position="144"/>
        <end position="155"/>
    </location>
</feature>
<evidence type="ECO:0000256" key="1">
    <source>
        <dbReference type="SAM" id="MobiDB-lite"/>
    </source>
</evidence>
<reference evidence="2 3" key="1">
    <citation type="submission" date="2023-04" db="EMBL/GenBank/DDBJ databases">
        <title>Spirochaete genome identified in red abalone sample constitutes a novel genus.</title>
        <authorList>
            <person name="Sharma S.P."/>
            <person name="Purcell C.M."/>
            <person name="Hyde J.R."/>
            <person name="Severin A.J."/>
        </authorList>
    </citation>
    <scope>NUCLEOTIDE SEQUENCE [LARGE SCALE GENOMIC DNA]</scope>
    <source>
        <strain evidence="2 3">SP-2023</strain>
    </source>
</reference>
<dbReference type="RefSeq" id="WP_326927777.1">
    <property type="nucleotide sequence ID" value="NZ_CP123443.1"/>
</dbReference>
<dbReference type="Proteomes" id="UP001228690">
    <property type="component" value="Chromosome"/>
</dbReference>
<feature type="compositionally biased region" description="Polar residues" evidence="1">
    <location>
        <begin position="86"/>
        <end position="101"/>
    </location>
</feature>
<gene>
    <name evidence="2" type="ORF">P0082_01650</name>
</gene>
<keyword evidence="3" id="KW-1185">Reference proteome</keyword>
<evidence type="ECO:0000313" key="3">
    <source>
        <dbReference type="Proteomes" id="UP001228690"/>
    </source>
</evidence>
<sequence>MDREFRHSVIQPLKKSQPQLANFLAEACWTWQPETKSLSITLSDTQVQERMKLSNSLLLRFFQKALEPTPISPISKLSFLNRRDNPPQQWQEQTYPPSETASEIAATQEIPKTPESLKSPEQKRPLRSPVSGPTTTEGTSPDKLTAKQEPEEYSNKPDSNPPNKETTEETDRQKTNEQKTNTAPANPPQAPPSQASPSAGQTEQAEQTEQTEQAEPGDSREQLQVLSEQLIDDYSQLPPDLQILQKVLLAKVTEVRLGKTTDRKDQTEL</sequence>